<dbReference type="CDD" id="cd01398">
    <property type="entry name" value="RPI_A"/>
    <property type="match status" value="1"/>
</dbReference>
<sequence>MNNLKQEAAKAALQLLEPDQFIGLGVGSTIAYFIELIASRVSFKSSLKFTSPSLETKILLQENGLICIDNSTIATLDYYFDSCDQVDIHLNAFKSGGGVHTGEKIMANMAKQFILLVDGAKMVDKLTTKYPLCVEIIPDAWLSVLKELKSSYSSAISNIVLRKSEQKSGPLLSERGNFLADIYFSKLPDIFDLNKQIKLITGVVEHSLFYQLCSVCLRATEDGVTHHFANRIVESNTDKKSTQ</sequence>
<dbReference type="SUPFAM" id="SSF100950">
    <property type="entry name" value="NagB/RpiA/CoA transferase-like"/>
    <property type="match status" value="1"/>
</dbReference>
<dbReference type="PANTHER" id="PTHR11934">
    <property type="entry name" value="RIBOSE-5-PHOSPHATE ISOMERASE"/>
    <property type="match status" value="1"/>
</dbReference>
<dbReference type="Proteomes" id="UP000251241">
    <property type="component" value="Unassembled WGS sequence"/>
</dbReference>
<gene>
    <name evidence="4" type="primary">rpiA</name>
    <name evidence="4" type="ORF">NCTC11343_02522</name>
    <name evidence="5" type="ORF">SPHINGO8BC_60527</name>
</gene>
<evidence type="ECO:0000313" key="4">
    <source>
        <dbReference type="EMBL" id="SPZ85957.1"/>
    </source>
</evidence>
<feature type="transmembrane region" description="Helical" evidence="3">
    <location>
        <begin position="20"/>
        <end position="38"/>
    </location>
</feature>
<dbReference type="NCBIfam" id="TIGR00021">
    <property type="entry name" value="rpiA"/>
    <property type="match status" value="1"/>
</dbReference>
<accession>A0A654DHY1</accession>
<dbReference type="GO" id="GO:0009052">
    <property type="term" value="P:pentose-phosphate shunt, non-oxidative branch"/>
    <property type="evidence" value="ECO:0007669"/>
    <property type="project" value="InterPro"/>
</dbReference>
<dbReference type="GO" id="GO:0004751">
    <property type="term" value="F:ribose-5-phosphate isomerase activity"/>
    <property type="evidence" value="ECO:0007669"/>
    <property type="project" value="UniProtKB-UniRule"/>
</dbReference>
<accession>A0A2X2IUT1</accession>
<dbReference type="SUPFAM" id="SSF75445">
    <property type="entry name" value="D-ribose-5-phosphate isomerase (RpiA), lid domain"/>
    <property type="match status" value="1"/>
</dbReference>
<dbReference type="GO" id="GO:0006014">
    <property type="term" value="P:D-ribose metabolic process"/>
    <property type="evidence" value="ECO:0007669"/>
    <property type="project" value="TreeGrafter"/>
</dbReference>
<keyword evidence="1 4" id="KW-0413">Isomerase</keyword>
<dbReference type="EC" id="5.3.1.6" evidence="2"/>
<keyword evidence="3" id="KW-0812">Transmembrane</keyword>
<dbReference type="InterPro" id="IPR004788">
    <property type="entry name" value="Ribose5P_isomerase_type_A"/>
</dbReference>
<keyword evidence="3" id="KW-1133">Transmembrane helix</keyword>
<dbReference type="GeneID" id="97180782"/>
<protein>
    <recommendedName>
        <fullName evidence="2">Ribose 5-phosphate isomerase A</fullName>
        <ecNumber evidence="2">5.3.1.6</ecNumber>
    </recommendedName>
</protein>
<dbReference type="InterPro" id="IPR037171">
    <property type="entry name" value="NagB/RpiA_transferase-like"/>
</dbReference>
<organism evidence="4 6">
    <name type="scientific">Sphingobacterium multivorum</name>
    <dbReference type="NCBI Taxonomy" id="28454"/>
    <lineage>
        <taxon>Bacteria</taxon>
        <taxon>Pseudomonadati</taxon>
        <taxon>Bacteroidota</taxon>
        <taxon>Sphingobacteriia</taxon>
        <taxon>Sphingobacteriales</taxon>
        <taxon>Sphingobacteriaceae</taxon>
        <taxon>Sphingobacterium</taxon>
    </lineage>
</organism>
<proteinExistence type="predicted"/>
<dbReference type="Proteomes" id="UP000432350">
    <property type="component" value="Unassembled WGS sequence"/>
</dbReference>
<reference evidence="4 6" key="1">
    <citation type="submission" date="2018-06" db="EMBL/GenBank/DDBJ databases">
        <authorList>
            <consortium name="Pathogen Informatics"/>
            <person name="Doyle S."/>
        </authorList>
    </citation>
    <scope>NUCLEOTIDE SEQUENCE [LARGE SCALE GENOMIC DNA]</scope>
    <source>
        <strain evidence="4 6">NCTC11343</strain>
    </source>
</reference>
<keyword evidence="3" id="KW-0472">Membrane</keyword>
<dbReference type="AlphaFoldDB" id="A0A2X2IUT1"/>
<dbReference type="Gene3D" id="3.40.50.1360">
    <property type="match status" value="1"/>
</dbReference>
<dbReference type="Pfam" id="PF06026">
    <property type="entry name" value="Rib_5-P_isom_A"/>
    <property type="match status" value="1"/>
</dbReference>
<dbReference type="GO" id="GO:0005829">
    <property type="term" value="C:cytosol"/>
    <property type="evidence" value="ECO:0007669"/>
    <property type="project" value="TreeGrafter"/>
</dbReference>
<dbReference type="EMBL" id="CABWMV010000025">
    <property type="protein sequence ID" value="VXD05499.1"/>
    <property type="molecule type" value="Genomic_DNA"/>
</dbReference>
<dbReference type="RefSeq" id="WP_070564256.1">
    <property type="nucleotide sequence ID" value="NZ_CP068086.1"/>
</dbReference>
<reference evidence="5 7" key="2">
    <citation type="submission" date="2019-10" db="EMBL/GenBank/DDBJ databases">
        <authorList>
            <person name="Karimi E."/>
        </authorList>
    </citation>
    <scope>NUCLEOTIDE SEQUENCE [LARGE SCALE GENOMIC DNA]</scope>
    <source>
        <strain evidence="5">Sphingobacterium sp. 8BC</strain>
    </source>
</reference>
<evidence type="ECO:0000313" key="5">
    <source>
        <dbReference type="EMBL" id="VXD05499.1"/>
    </source>
</evidence>
<evidence type="ECO:0000256" key="3">
    <source>
        <dbReference type="SAM" id="Phobius"/>
    </source>
</evidence>
<dbReference type="Gene3D" id="3.30.70.260">
    <property type="match status" value="1"/>
</dbReference>
<dbReference type="EMBL" id="UAUU01000008">
    <property type="protein sequence ID" value="SPZ85957.1"/>
    <property type="molecule type" value="Genomic_DNA"/>
</dbReference>
<evidence type="ECO:0000313" key="7">
    <source>
        <dbReference type="Proteomes" id="UP000432350"/>
    </source>
</evidence>
<evidence type="ECO:0000256" key="2">
    <source>
        <dbReference type="NCBIfam" id="TIGR00021"/>
    </source>
</evidence>
<dbReference type="PANTHER" id="PTHR11934:SF0">
    <property type="entry name" value="RIBOSE-5-PHOSPHATE ISOMERASE"/>
    <property type="match status" value="1"/>
</dbReference>
<name>A0A2X2IUT1_SPHMU</name>
<evidence type="ECO:0000313" key="6">
    <source>
        <dbReference type="Proteomes" id="UP000251241"/>
    </source>
</evidence>
<evidence type="ECO:0000256" key="1">
    <source>
        <dbReference type="ARBA" id="ARBA00023235"/>
    </source>
</evidence>